<accession>A0ABW0K453</accession>
<dbReference type="PANTHER" id="PTHR34580">
    <property type="match status" value="1"/>
</dbReference>
<dbReference type="Proteomes" id="UP001596044">
    <property type="component" value="Unassembled WGS sequence"/>
</dbReference>
<keyword evidence="1" id="KW-0805">Transcription regulation</keyword>
<evidence type="ECO:0000313" key="5">
    <source>
        <dbReference type="EMBL" id="MFC5448155.1"/>
    </source>
</evidence>
<dbReference type="PROSITE" id="PS52050">
    <property type="entry name" value="WYL"/>
    <property type="match status" value="1"/>
</dbReference>
<feature type="domain" description="HTH deoR-type" evidence="4">
    <location>
        <begin position="3"/>
        <end position="62"/>
    </location>
</feature>
<comment type="caution">
    <text evidence="5">The sequence shown here is derived from an EMBL/GenBank/DDBJ whole genome shotgun (WGS) entry which is preliminary data.</text>
</comment>
<dbReference type="InterPro" id="IPR036388">
    <property type="entry name" value="WH-like_DNA-bd_sf"/>
</dbReference>
<evidence type="ECO:0000256" key="1">
    <source>
        <dbReference type="ARBA" id="ARBA00023015"/>
    </source>
</evidence>
<evidence type="ECO:0000259" key="4">
    <source>
        <dbReference type="PROSITE" id="PS51000"/>
    </source>
</evidence>
<protein>
    <submittedName>
        <fullName evidence="5">Helix-turn-helix transcriptional regulator</fullName>
    </submittedName>
</protein>
<dbReference type="InterPro" id="IPR013196">
    <property type="entry name" value="HTH_11"/>
</dbReference>
<dbReference type="Pfam" id="PF25583">
    <property type="entry name" value="WCX"/>
    <property type="match status" value="1"/>
</dbReference>
<gene>
    <name evidence="5" type="ORF">ACFPOG_07775</name>
</gene>
<name>A0ABW0K453_9BACL</name>
<keyword evidence="2" id="KW-0238">DNA-binding</keyword>
<dbReference type="PANTHER" id="PTHR34580:SF9">
    <property type="entry name" value="SLL5097 PROTEIN"/>
    <property type="match status" value="1"/>
</dbReference>
<dbReference type="SUPFAM" id="SSF46785">
    <property type="entry name" value="Winged helix' DNA-binding domain"/>
    <property type="match status" value="1"/>
</dbReference>
<dbReference type="EMBL" id="JBHSMJ010000009">
    <property type="protein sequence ID" value="MFC5448155.1"/>
    <property type="molecule type" value="Genomic_DNA"/>
</dbReference>
<dbReference type="InterPro" id="IPR028349">
    <property type="entry name" value="PafC-like"/>
</dbReference>
<sequence length="316" mass="36265">MNKTQRLIQLMLTVNERMQFTLKEMADEFGVSERTMHRDLQELSEMGMPLYTEFGPHGGYRVLKKRMLPPILFSEQEAVAMFFAFQSLQYYRALPFEAETASALNKFYHYLPADAKAKIDAMKDRVVFWTPYRTTSSPYLQQIMEAALEGKALNIDYASKNGARPRVIQPIGLYANQGYWYMPAYCFEREKNLLFRCDRILALAPAEDSHPVREIKSMTITEWLRKAPADGSRVTLRVRLTPEGVQMYERGQGMSGSLQKQPDGSAILLDEMHEENMGHFSQYFLSFGGNAIVEEPEAMVTWIREQVQAMAKAYGG</sequence>
<dbReference type="Gene3D" id="1.10.10.10">
    <property type="entry name" value="Winged helix-like DNA-binding domain superfamily/Winged helix DNA-binding domain"/>
    <property type="match status" value="1"/>
</dbReference>
<dbReference type="Pfam" id="PF13280">
    <property type="entry name" value="WYL"/>
    <property type="match status" value="1"/>
</dbReference>
<dbReference type="InterPro" id="IPR026881">
    <property type="entry name" value="WYL_dom"/>
</dbReference>
<reference evidence="6" key="1">
    <citation type="journal article" date="2019" name="Int. J. Syst. Evol. Microbiol.">
        <title>The Global Catalogue of Microorganisms (GCM) 10K type strain sequencing project: providing services to taxonomists for standard genome sequencing and annotation.</title>
        <authorList>
            <consortium name="The Broad Institute Genomics Platform"/>
            <consortium name="The Broad Institute Genome Sequencing Center for Infectious Disease"/>
            <person name="Wu L."/>
            <person name="Ma J."/>
        </authorList>
    </citation>
    <scope>NUCLEOTIDE SEQUENCE [LARGE SCALE GENOMIC DNA]</scope>
    <source>
        <strain evidence="6">KACC 11904</strain>
    </source>
</reference>
<keyword evidence="6" id="KW-1185">Reference proteome</keyword>
<dbReference type="PROSITE" id="PS51000">
    <property type="entry name" value="HTH_DEOR_2"/>
    <property type="match status" value="1"/>
</dbReference>
<dbReference type="Pfam" id="PF08279">
    <property type="entry name" value="HTH_11"/>
    <property type="match status" value="1"/>
</dbReference>
<proteinExistence type="predicted"/>
<evidence type="ECO:0000313" key="6">
    <source>
        <dbReference type="Proteomes" id="UP001596044"/>
    </source>
</evidence>
<dbReference type="InterPro" id="IPR001034">
    <property type="entry name" value="DeoR_HTH"/>
</dbReference>
<dbReference type="PIRSF" id="PIRSF016838">
    <property type="entry name" value="PafC"/>
    <property type="match status" value="1"/>
</dbReference>
<organism evidence="5 6">
    <name type="scientific">Paenibacillus aestuarii</name>
    <dbReference type="NCBI Taxonomy" id="516965"/>
    <lineage>
        <taxon>Bacteria</taxon>
        <taxon>Bacillati</taxon>
        <taxon>Bacillota</taxon>
        <taxon>Bacilli</taxon>
        <taxon>Bacillales</taxon>
        <taxon>Paenibacillaceae</taxon>
        <taxon>Paenibacillus</taxon>
    </lineage>
</organism>
<dbReference type="PROSITE" id="PS00894">
    <property type="entry name" value="HTH_DEOR_1"/>
    <property type="match status" value="1"/>
</dbReference>
<keyword evidence="3" id="KW-0804">Transcription</keyword>
<dbReference type="InterPro" id="IPR036390">
    <property type="entry name" value="WH_DNA-bd_sf"/>
</dbReference>
<dbReference type="RefSeq" id="WP_270880915.1">
    <property type="nucleotide sequence ID" value="NZ_JAQFVF010000043.1"/>
</dbReference>
<dbReference type="InterPro" id="IPR018356">
    <property type="entry name" value="Tscrpt_reg_HTH_DeoR_CS"/>
</dbReference>
<dbReference type="InterPro" id="IPR057727">
    <property type="entry name" value="WCX_dom"/>
</dbReference>
<evidence type="ECO:0000256" key="2">
    <source>
        <dbReference type="ARBA" id="ARBA00023125"/>
    </source>
</evidence>
<evidence type="ECO:0000256" key="3">
    <source>
        <dbReference type="ARBA" id="ARBA00023163"/>
    </source>
</evidence>
<dbReference type="InterPro" id="IPR051534">
    <property type="entry name" value="CBASS_pafABC_assoc_protein"/>
</dbReference>